<evidence type="ECO:0000256" key="2">
    <source>
        <dbReference type="ARBA" id="ARBA00022737"/>
    </source>
</evidence>
<dbReference type="Proteomes" id="UP000249547">
    <property type="component" value="Unassembled WGS sequence"/>
</dbReference>
<dbReference type="InterPro" id="IPR006626">
    <property type="entry name" value="PbH1"/>
</dbReference>
<accession>A0A327QP64</accession>
<comment type="caution">
    <text evidence="6">The sequence shown here is derived from an EMBL/GenBank/DDBJ whole genome shotgun (WGS) entry which is preliminary data.</text>
</comment>
<dbReference type="GO" id="GO:0016477">
    <property type="term" value="P:cell migration"/>
    <property type="evidence" value="ECO:0007669"/>
    <property type="project" value="TreeGrafter"/>
</dbReference>
<dbReference type="InterPro" id="IPR026341">
    <property type="entry name" value="T9SS_type_B"/>
</dbReference>
<dbReference type="GO" id="GO:0045296">
    <property type="term" value="F:cadherin binding"/>
    <property type="evidence" value="ECO:0007669"/>
    <property type="project" value="TreeGrafter"/>
</dbReference>
<dbReference type="RefSeq" id="WP_111598079.1">
    <property type="nucleotide sequence ID" value="NZ_QLLL01000004.1"/>
</dbReference>
<keyword evidence="2" id="KW-0677">Repeat</keyword>
<dbReference type="SMART" id="SM00710">
    <property type="entry name" value="PbH1"/>
    <property type="match status" value="10"/>
</dbReference>
<evidence type="ECO:0000256" key="1">
    <source>
        <dbReference type="ARBA" id="ARBA00004370"/>
    </source>
</evidence>
<dbReference type="Gene3D" id="2.60.40.60">
    <property type="entry name" value="Cadherins"/>
    <property type="match status" value="5"/>
</dbReference>
<dbReference type="PANTHER" id="PTHR24027:SF438">
    <property type="entry name" value="CADHERIN 23"/>
    <property type="match status" value="1"/>
</dbReference>
<feature type="domain" description="Cadherin" evidence="5">
    <location>
        <begin position="1581"/>
        <end position="1679"/>
    </location>
</feature>
<dbReference type="GO" id="GO:0005509">
    <property type="term" value="F:calcium ion binding"/>
    <property type="evidence" value="ECO:0007669"/>
    <property type="project" value="InterPro"/>
</dbReference>
<feature type="domain" description="Cadherin" evidence="5">
    <location>
        <begin position="1680"/>
        <end position="1772"/>
    </location>
</feature>
<dbReference type="OrthoDB" id="355609at2"/>
<dbReference type="GO" id="GO:0007156">
    <property type="term" value="P:homophilic cell adhesion via plasma membrane adhesion molecules"/>
    <property type="evidence" value="ECO:0007669"/>
    <property type="project" value="InterPro"/>
</dbReference>
<dbReference type="Pfam" id="PF13585">
    <property type="entry name" value="CHU_C"/>
    <property type="match status" value="1"/>
</dbReference>
<evidence type="ECO:0000259" key="5">
    <source>
        <dbReference type="PROSITE" id="PS50268"/>
    </source>
</evidence>
<dbReference type="InterPro" id="IPR039808">
    <property type="entry name" value="Cadherin"/>
</dbReference>
<dbReference type="Pfam" id="PF00028">
    <property type="entry name" value="Cadherin"/>
    <property type="match status" value="1"/>
</dbReference>
<keyword evidence="4" id="KW-0472">Membrane</keyword>
<dbReference type="EMBL" id="QLLL01000004">
    <property type="protein sequence ID" value="RAJ05494.1"/>
    <property type="molecule type" value="Genomic_DNA"/>
</dbReference>
<dbReference type="SMART" id="SM00112">
    <property type="entry name" value="CA"/>
    <property type="match status" value="5"/>
</dbReference>
<evidence type="ECO:0000313" key="6">
    <source>
        <dbReference type="EMBL" id="RAJ05494.1"/>
    </source>
</evidence>
<protein>
    <submittedName>
        <fullName evidence="6">Gliding motility-associated-like protein</fullName>
    </submittedName>
</protein>
<dbReference type="InterPro" id="IPR002126">
    <property type="entry name" value="Cadherin-like_dom"/>
</dbReference>
<dbReference type="NCBIfam" id="TIGR04131">
    <property type="entry name" value="Bac_Flav_CTERM"/>
    <property type="match status" value="1"/>
</dbReference>
<dbReference type="GO" id="GO:0016342">
    <property type="term" value="C:catenin complex"/>
    <property type="evidence" value="ECO:0007669"/>
    <property type="project" value="TreeGrafter"/>
</dbReference>
<feature type="domain" description="Cadherin" evidence="5">
    <location>
        <begin position="1879"/>
        <end position="1972"/>
    </location>
</feature>
<dbReference type="PANTHER" id="PTHR24027">
    <property type="entry name" value="CADHERIN-23"/>
    <property type="match status" value="1"/>
</dbReference>
<dbReference type="PROSITE" id="PS50268">
    <property type="entry name" value="CADHERIN_2"/>
    <property type="match status" value="5"/>
</dbReference>
<proteinExistence type="predicted"/>
<feature type="domain" description="Cadherin" evidence="5">
    <location>
        <begin position="1474"/>
        <end position="1573"/>
    </location>
</feature>
<evidence type="ECO:0000313" key="7">
    <source>
        <dbReference type="Proteomes" id="UP000249547"/>
    </source>
</evidence>
<evidence type="ECO:0000256" key="4">
    <source>
        <dbReference type="ARBA" id="ARBA00023136"/>
    </source>
</evidence>
<keyword evidence="3" id="KW-0106">Calcium</keyword>
<dbReference type="InterPro" id="IPR015919">
    <property type="entry name" value="Cadherin-like_sf"/>
</dbReference>
<dbReference type="SUPFAM" id="SSF49313">
    <property type="entry name" value="Cadherin-like"/>
    <property type="match status" value="4"/>
</dbReference>
<reference evidence="6 7" key="1">
    <citation type="submission" date="2018-06" db="EMBL/GenBank/DDBJ databases">
        <title>Genomic Encyclopedia of Archaeal and Bacterial Type Strains, Phase II (KMG-II): from individual species to whole genera.</title>
        <authorList>
            <person name="Goeker M."/>
        </authorList>
    </citation>
    <scope>NUCLEOTIDE SEQUENCE [LARGE SCALE GENOMIC DNA]</scope>
    <source>
        <strain evidence="6 7">DSM 23857</strain>
    </source>
</reference>
<keyword evidence="7" id="KW-1185">Reference proteome</keyword>
<sequence>MEEFYTHPQYGCRTRNVWTVIKYCLLLFWVTSISVSLNGQRTTLTNLPILPFTIAAPAHILAGHFENPVVTNKPGKMATRVSSFAYVAPSILNLNGDVVTYRENSSPVKIDVGSNAAVSDADSPSFIGGNITVSIATGGTIDDILAPTNIGSMIVSGNTISYGGSAVATFTGGTNNTPLIVTFNASTATSAIVTQIMRSISFSNTSYAPSTAIRQLSITVTDGGGESTTVNTQVLVVAVNNGPTITAVASMVGTEDQELMLHSIIFGDMDAGEATVVVTLSVPSGTLTSSNGPGITVYNSGTSSIRIEGSIPNINAFIAANNIKYMPVANNTADVPLTININDMGNTGIDPGIGDPNSESTQMTSILRFVAVNDAPTINAPVWIDLVENGSVHITGVTVDDIDAGTNNVQVSFMIPFDVGELQATVSGTINVNVTPNVVTLTGKIADINSYIAGLNIKYIAKANLNGDVLLVSSIYDLGNTGSGGNLSASAATTLRINEVNNAGAAPIVPVSPFPVIEDVPTTITPLAFTDVDAGSGNVTVTISAATGTFSGIVGGGVTVSGAGTGTLTLNGTITDINSYCAAGNVSYTTAPNSTSASTVTVVYNDNGNTGTGGNMISTSTFNIVVTAVNDVPVITAPASVSMNMNTTFVFSVANSISTNDVDNTSAPMRVKLVATNGVMTLTPLGGITFISGGPGTNVASLEIQGTPANVNAALSTVTYRSNTNYYGAASITVTADDLGNTGTGGQQTSTSVINININPGIPTITSVTSPTLNGMFKAGNIIDVTVTFNMPVVVTGTPLLTLETGATDRDAVYIGGTGTNTLTFQYIVQPGDYSTDLDYVSTTALSLNGGSIKASSIDAQLTLPAPGAAGSLGANKILLIDAVVPTVTSLAVPAAKTYVAGEQLLFRLNLSEPITVAGTPVIKLNMGGTIVNANFLSGTGSSQLTFTYNIVAGDKDTDGIEVVELAMNGGAIFDIAGNTLDASLSGITINTSGVKVDAAPPKIVSVDVPPNGFYITGNPLNFVVHADEPIKVTGTPVLYLVVGTAVVTATYFDGDDTDKLTFRYTVQANDFDDDGVAVSNLVLNGGTLKDASGNDLDLTLNAIGSTASVKVDAIDPVVTSVAVPTSKTYKLGETLSFAVSFSENVYVAGSPNLPVTIGSTIRQVPYFDGSGTKVITFKYTVVSTDLDTDGIVLSSNLSLNGGAIYDLASNGTNLTLNSVGSTSTVYVDGIAPTITSIAVPPNDTYKAGDPLYFEVNLSENVNVVGAPTLPITIGGTIVQAQYIGGPGTNQLKFEYQVSPGDFDDNGIAINSIDLNGGTLKDEAGNDLDLTNNNVSNTSGVFVDAVIPVVTSIDVPIGGLYRAGDYLSIRVHFSKDVNLSGTVGINGVIGAATKFFGYTRGSGTNTLIFEYHVQSGDLDRDGIAIATNISLGTGTITSQAGNNASTALGTIPSLINVLVDAVPPIVTAGQVLFINENSAVGTVVGTVVGTDPGSTNTLEQWTIVTNVDPNNNGTPAFAINATTGVITVNDVADLDYEQQTSFTLIVNVSDGANTSANANVTINILDVPEGPVNINLAGNLIAENKAIGTTIGSFSTTSPEVSTFTYSLVSGTGSDDNSSFTIVGNELRANQVFDYETKQVYTVRVRTTAQNGLWFERSFPIIVTDVAEPPTAINFTPSVLNENNTIGAVAGTLSSTSEDASATFTYTLVTGTGSDNNANFTIAGNQILANTVFNYESKSSYTVRVRSTTQHGEFLEKAIVINITDVPEPPTAITFNASVLNENNAIGAIAGTLSSTAEDASATFTYSLVSGTGSDNNASFTISGNQILANAVFNYESKSSYTVRVRSTTQNGEYLEKAIVINITDVPEAPNSIFFTATTLLENNTVNAVVGTIGSTSQEPGTTFIFSLVNGIGSENNSSFKIVGNQILANQVFNYENKSSYTVRVRSTAQNGLYIENAFVINITDVNEAPTLGAIKDVKYCASSNEEAINLTNVTPGPEKTQTVSIAANISNNTLFSSFDIVGNSLRFRFVPGATGTSKITVTVKDNGGTANGGIDQVQQSFNISVSSIGQPTITSDKGLQVSKGDLVQLTATGGTSYSWTADIPSSIINGSRSAIATVRPQEKTVFTVTASNKEGCTAQQSITLDVVSDYKVDATNVMTPNGDGVNDRFVIKNIDSYPNNELKIFDRAGRLIYNKRSYANEWNGTLSGQPLDEGTYYYILDFGPGLPKVKGFITIIRDKF</sequence>
<gene>
    <name evidence="6" type="ORF">LX64_02653</name>
</gene>
<comment type="subcellular location">
    <subcellularLocation>
        <location evidence="1">Membrane</location>
    </subcellularLocation>
</comment>
<feature type="domain" description="Cadherin" evidence="5">
    <location>
        <begin position="1780"/>
        <end position="1874"/>
    </location>
</feature>
<name>A0A327QP64_9BACT</name>
<dbReference type="GO" id="GO:0008013">
    <property type="term" value="F:beta-catenin binding"/>
    <property type="evidence" value="ECO:0007669"/>
    <property type="project" value="TreeGrafter"/>
</dbReference>
<organism evidence="6 7">
    <name type="scientific">Chitinophaga skermanii</name>
    <dbReference type="NCBI Taxonomy" id="331697"/>
    <lineage>
        <taxon>Bacteria</taxon>
        <taxon>Pseudomonadati</taxon>
        <taxon>Bacteroidota</taxon>
        <taxon>Chitinophagia</taxon>
        <taxon>Chitinophagales</taxon>
        <taxon>Chitinophagaceae</taxon>
        <taxon>Chitinophaga</taxon>
    </lineage>
</organism>
<dbReference type="CDD" id="cd11304">
    <property type="entry name" value="Cadherin_repeat"/>
    <property type="match status" value="2"/>
</dbReference>
<evidence type="ECO:0000256" key="3">
    <source>
        <dbReference type="ARBA" id="ARBA00022837"/>
    </source>
</evidence>